<dbReference type="Gene3D" id="3.40.190.290">
    <property type="match status" value="1"/>
</dbReference>
<keyword evidence="4" id="KW-0804">Transcription</keyword>
<dbReference type="SUPFAM" id="SSF46785">
    <property type="entry name" value="Winged helix' DNA-binding domain"/>
    <property type="match status" value="1"/>
</dbReference>
<dbReference type="Proteomes" id="UP000007054">
    <property type="component" value="Chromosome"/>
</dbReference>
<reference evidence="6" key="2">
    <citation type="submission" date="2010-03" db="EMBL/GenBank/DDBJ databases">
        <authorList>
            <person name="Pajon A."/>
        </authorList>
    </citation>
    <scope>NUCLEOTIDE SEQUENCE</scope>
    <source>
        <strain evidence="6">Type strain: 18P13</strain>
    </source>
</reference>
<dbReference type="GO" id="GO:0003677">
    <property type="term" value="F:DNA binding"/>
    <property type="evidence" value="ECO:0007669"/>
    <property type="project" value="UniProtKB-KW"/>
</dbReference>
<dbReference type="PANTHER" id="PTHR30419">
    <property type="entry name" value="HTH-TYPE TRANSCRIPTIONAL REGULATOR YBHD"/>
    <property type="match status" value="1"/>
</dbReference>
<gene>
    <name evidence="6" type="ordered locus">RUM_08290</name>
</gene>
<evidence type="ECO:0000259" key="5">
    <source>
        <dbReference type="PROSITE" id="PS50931"/>
    </source>
</evidence>
<dbReference type="CDD" id="cd05466">
    <property type="entry name" value="PBP2_LTTR_substrate"/>
    <property type="match status" value="1"/>
</dbReference>
<dbReference type="InterPro" id="IPR036388">
    <property type="entry name" value="WH-like_DNA-bd_sf"/>
</dbReference>
<evidence type="ECO:0000256" key="2">
    <source>
        <dbReference type="ARBA" id="ARBA00023015"/>
    </source>
</evidence>
<reference evidence="6" key="1">
    <citation type="submission" date="2010-03" db="EMBL/GenBank/DDBJ databases">
        <title>The genome sequence of Ruminococcus sp. 18P13.</title>
        <authorList>
            <consortium name="metaHIT consortium -- http://www.metahit.eu/"/>
            <person name="Pajon A."/>
            <person name="Turner K."/>
            <person name="Parkhill J."/>
            <person name="Bernalier A."/>
        </authorList>
    </citation>
    <scope>NUCLEOTIDE SEQUENCE [LARGE SCALE GENOMIC DNA]</scope>
    <source>
        <strain evidence="6">Type strain: 18P13</strain>
    </source>
</reference>
<dbReference type="GeneID" id="83155609"/>
<dbReference type="InterPro" id="IPR005119">
    <property type="entry name" value="LysR_subst-bd"/>
</dbReference>
<sequence>MENPLLKYLAFVKTVEKGSFTRAAHELDYVQSSISKMVADLEKEWGMTLLERGKNSVCLTSAGKQVMPFLRNLLNDYCELEGQICRMNGIETGVVRIGTFSSVSINWLPNIFARLQKDFPGIEYEILLGDYDEVERWIQEGRVDCGFLRLPTHSKFNTVLLKQDEYKVVLPAGHTLAEKETIRAEDLNGLPFLLLEHSGKTEVSDLLESYHIQPDIRFTTWEDFAIMAMVEKGLGISVLPDMILQRIPYKIEVRSMQEPYYRCIGLAMKDRKHITPAVQKFLEYLRFRECTQ</sequence>
<comment type="similarity">
    <text evidence="1">Belongs to the LysR transcriptional regulatory family.</text>
</comment>
<protein>
    <submittedName>
        <fullName evidence="6">Transcriptional regulator</fullName>
    </submittedName>
</protein>
<evidence type="ECO:0000313" key="6">
    <source>
        <dbReference type="EMBL" id="CBL17013.1"/>
    </source>
</evidence>
<feature type="domain" description="HTH lysR-type" evidence="5">
    <location>
        <begin position="1"/>
        <end position="60"/>
    </location>
</feature>
<dbReference type="InterPro" id="IPR036390">
    <property type="entry name" value="WH_DNA-bd_sf"/>
</dbReference>
<evidence type="ECO:0000256" key="3">
    <source>
        <dbReference type="ARBA" id="ARBA00023125"/>
    </source>
</evidence>
<evidence type="ECO:0000256" key="4">
    <source>
        <dbReference type="ARBA" id="ARBA00023163"/>
    </source>
</evidence>
<dbReference type="Pfam" id="PF00126">
    <property type="entry name" value="HTH_1"/>
    <property type="match status" value="1"/>
</dbReference>
<dbReference type="Gene3D" id="1.10.10.10">
    <property type="entry name" value="Winged helix-like DNA-binding domain superfamily/Winged helix DNA-binding domain"/>
    <property type="match status" value="1"/>
</dbReference>
<dbReference type="STRING" id="213810.RUM_08290"/>
<dbReference type="AlphaFoldDB" id="D4LBL8"/>
<proteinExistence type="inferred from homology"/>
<dbReference type="Pfam" id="PF03466">
    <property type="entry name" value="LysR_substrate"/>
    <property type="match status" value="1"/>
</dbReference>
<keyword evidence="3" id="KW-0238">DNA-binding</keyword>
<dbReference type="HOGENOM" id="CLU_039613_6_2_9"/>
<dbReference type="BioCyc" id="RCHA213810:RUM_RS04005-MONOMER"/>
<evidence type="ECO:0000313" key="7">
    <source>
        <dbReference type="Proteomes" id="UP000007054"/>
    </source>
</evidence>
<dbReference type="EMBL" id="FP929052">
    <property type="protein sequence ID" value="CBL17013.1"/>
    <property type="molecule type" value="Genomic_DNA"/>
</dbReference>
<organism evidence="6 7">
    <name type="scientific">Ruminococcus champanellensis (strain DSM 18848 / JCM 17042 / KCTC 15320 / 18P13)</name>
    <dbReference type="NCBI Taxonomy" id="213810"/>
    <lineage>
        <taxon>Bacteria</taxon>
        <taxon>Bacillati</taxon>
        <taxon>Bacillota</taxon>
        <taxon>Clostridia</taxon>
        <taxon>Eubacteriales</taxon>
        <taxon>Oscillospiraceae</taxon>
        <taxon>Ruminococcus</taxon>
    </lineage>
</organism>
<dbReference type="PATRIC" id="fig|213810.4.peg.742"/>
<dbReference type="OrthoDB" id="119203at2"/>
<dbReference type="PRINTS" id="PR00039">
    <property type="entry name" value="HTHLYSR"/>
</dbReference>
<dbReference type="PROSITE" id="PS50931">
    <property type="entry name" value="HTH_LYSR"/>
    <property type="match status" value="1"/>
</dbReference>
<dbReference type="InterPro" id="IPR050950">
    <property type="entry name" value="HTH-type_LysR_regulators"/>
</dbReference>
<evidence type="ECO:0000256" key="1">
    <source>
        <dbReference type="ARBA" id="ARBA00009437"/>
    </source>
</evidence>
<dbReference type="SUPFAM" id="SSF53850">
    <property type="entry name" value="Periplasmic binding protein-like II"/>
    <property type="match status" value="1"/>
</dbReference>
<name>D4LBL8_RUMC1</name>
<accession>D4LBL8</accession>
<dbReference type="PANTHER" id="PTHR30419:SF28">
    <property type="entry name" value="HTH-TYPE TRANSCRIPTIONAL REGULATOR BSDA"/>
    <property type="match status" value="1"/>
</dbReference>
<keyword evidence="2" id="KW-0805">Transcription regulation</keyword>
<dbReference type="InterPro" id="IPR000847">
    <property type="entry name" value="LysR_HTH_N"/>
</dbReference>
<dbReference type="GO" id="GO:0003700">
    <property type="term" value="F:DNA-binding transcription factor activity"/>
    <property type="evidence" value="ECO:0007669"/>
    <property type="project" value="InterPro"/>
</dbReference>
<dbReference type="KEGG" id="rch:RUM_08290"/>
<keyword evidence="7" id="KW-1185">Reference proteome</keyword>
<dbReference type="GO" id="GO:0005829">
    <property type="term" value="C:cytosol"/>
    <property type="evidence" value="ECO:0007669"/>
    <property type="project" value="TreeGrafter"/>
</dbReference>
<dbReference type="RefSeq" id="WP_015557920.1">
    <property type="nucleotide sequence ID" value="NC_021039.1"/>
</dbReference>